<reference evidence="1 2" key="1">
    <citation type="submission" date="2013-05" db="EMBL/GenBank/DDBJ databases">
        <authorList>
            <person name="Harkins D.M."/>
            <person name="Durkin A.S."/>
            <person name="Brinkac L.M."/>
            <person name="Haft D.H."/>
            <person name="Selengut J.D."/>
            <person name="Sanka R."/>
            <person name="DePew J."/>
            <person name="Purushe J."/>
            <person name="Hartskeerl R.A."/>
            <person name="Ahmed A."/>
            <person name="van der Linden H."/>
            <person name="Goris M.G.A."/>
            <person name="Vinetz J.M."/>
            <person name="Sutton G.G."/>
            <person name="Nierman W.C."/>
            <person name="Fouts D.E."/>
        </authorList>
    </citation>
    <scope>NUCLEOTIDE SEQUENCE [LARGE SCALE GENOMIC DNA]</scope>
    <source>
        <strain evidence="1 2">CZ214</strain>
    </source>
</reference>
<gene>
    <name evidence="1" type="ORF">LEP1GSC059_0365</name>
</gene>
<protein>
    <submittedName>
        <fullName evidence="1">Uncharacterized protein</fullName>
    </submittedName>
</protein>
<comment type="caution">
    <text evidence="1">The sequence shown here is derived from an EMBL/GenBank/DDBJ whole genome shotgun (WGS) entry which is preliminary data.</text>
</comment>
<dbReference type="Proteomes" id="UP000015442">
    <property type="component" value="Unassembled WGS sequence"/>
</dbReference>
<dbReference type="AlphaFoldDB" id="T0H205"/>
<accession>T0H205</accession>
<evidence type="ECO:0000313" key="2">
    <source>
        <dbReference type="Proteomes" id="UP000015442"/>
    </source>
</evidence>
<dbReference type="EMBL" id="AKWY02000004">
    <property type="protein sequence ID" value="EQA73431.1"/>
    <property type="molecule type" value="Genomic_DNA"/>
</dbReference>
<organism evidence="1 2">
    <name type="scientific">Leptospira noguchii serovar Panama str. CZ214</name>
    <dbReference type="NCBI Taxonomy" id="1001595"/>
    <lineage>
        <taxon>Bacteria</taxon>
        <taxon>Pseudomonadati</taxon>
        <taxon>Spirochaetota</taxon>
        <taxon>Spirochaetia</taxon>
        <taxon>Leptospirales</taxon>
        <taxon>Leptospiraceae</taxon>
        <taxon>Leptospira</taxon>
    </lineage>
</organism>
<name>T0H205_9LEPT</name>
<evidence type="ECO:0000313" key="1">
    <source>
        <dbReference type="EMBL" id="EQA73431.1"/>
    </source>
</evidence>
<proteinExistence type="predicted"/>
<sequence length="47" mass="5310">MSLNSKKGFVKSSGATTFSFPYIQNAESRKVTVVIYIIELQYLIHIS</sequence>